<dbReference type="PROSITE" id="PS01124">
    <property type="entry name" value="HTH_ARAC_FAMILY_2"/>
    <property type="match status" value="1"/>
</dbReference>
<dbReference type="GO" id="GO:0005829">
    <property type="term" value="C:cytosol"/>
    <property type="evidence" value="ECO:0007669"/>
    <property type="project" value="TreeGrafter"/>
</dbReference>
<dbReference type="PANTHER" id="PTHR47894:SF4">
    <property type="entry name" value="HTH-TYPE TRANSCRIPTIONAL REGULATOR GADX"/>
    <property type="match status" value="1"/>
</dbReference>
<name>A0A373FB38_COMTE</name>
<evidence type="ECO:0000313" key="6">
    <source>
        <dbReference type="Proteomes" id="UP000261948"/>
    </source>
</evidence>
<dbReference type="EMBL" id="QURR01000035">
    <property type="protein sequence ID" value="RGE40629.1"/>
    <property type="molecule type" value="Genomic_DNA"/>
</dbReference>
<reference evidence="5 6" key="1">
    <citation type="submission" date="2018-08" db="EMBL/GenBank/DDBJ databases">
        <title>Comamonas testosteroni strain SWCO2.</title>
        <authorList>
            <person name="Jiang N."/>
            <person name="Zhang X.Z."/>
        </authorList>
    </citation>
    <scope>NUCLEOTIDE SEQUENCE [LARGE SCALE GENOMIC DNA]</scope>
    <source>
        <strain evidence="5 6">SWCO2</strain>
    </source>
</reference>
<sequence>MDTLVRTVTLNGFLKVCGMHGLGAHDLLRKVGLDGGSLVDAERHISAETMCRLLEIAGQESGCSAFGVQMAEARQSLDFGILGSLMRHKPTLRDMWQAAIHYRQLLNAALAISLEPEGELTLLRFEMLLSSQVPQRQATELVAGVLMRACQAMLGPNWRPQGVSFMHAPPQEQYLHKKFFGCPISFNSEFNGLLLRSSDLAAPNPAADPELVRYAESVLMPLKASGENAVLQEVRKNIYLLMPLEQAKIERVAEQMHLSTRTLQRQLDQSGTSFSELLDNVRRNLVLRYLNNQRYSIGQVASLTGYSRQASFTRWFQLSFGMSPRQWRQQQTS</sequence>
<dbReference type="Gene3D" id="1.10.10.60">
    <property type="entry name" value="Homeodomain-like"/>
    <property type="match status" value="1"/>
</dbReference>
<evidence type="ECO:0000259" key="4">
    <source>
        <dbReference type="PROSITE" id="PS01124"/>
    </source>
</evidence>
<keyword evidence="1" id="KW-0805">Transcription regulation</keyword>
<dbReference type="SMART" id="SM00342">
    <property type="entry name" value="HTH_ARAC"/>
    <property type="match status" value="1"/>
</dbReference>
<evidence type="ECO:0000256" key="1">
    <source>
        <dbReference type="ARBA" id="ARBA00023015"/>
    </source>
</evidence>
<dbReference type="Pfam" id="PF12833">
    <property type="entry name" value="HTH_18"/>
    <property type="match status" value="1"/>
</dbReference>
<protein>
    <submittedName>
        <fullName evidence="5">AraC family transcriptional regulator</fullName>
    </submittedName>
</protein>
<gene>
    <name evidence="5" type="ORF">DZC30_19945</name>
</gene>
<keyword evidence="2" id="KW-0238">DNA-binding</keyword>
<evidence type="ECO:0000256" key="2">
    <source>
        <dbReference type="ARBA" id="ARBA00023125"/>
    </source>
</evidence>
<accession>A0A373FB38</accession>
<dbReference type="GO" id="GO:0000976">
    <property type="term" value="F:transcription cis-regulatory region binding"/>
    <property type="evidence" value="ECO:0007669"/>
    <property type="project" value="TreeGrafter"/>
</dbReference>
<feature type="domain" description="HTH araC/xylS-type" evidence="4">
    <location>
        <begin position="228"/>
        <end position="330"/>
    </location>
</feature>
<comment type="caution">
    <text evidence="5">The sequence shown here is derived from an EMBL/GenBank/DDBJ whole genome shotgun (WGS) entry which is preliminary data.</text>
</comment>
<dbReference type="Pfam" id="PF12625">
    <property type="entry name" value="Arabinose_bd"/>
    <property type="match status" value="1"/>
</dbReference>
<keyword evidence="3" id="KW-0804">Transcription</keyword>
<proteinExistence type="predicted"/>
<organism evidence="5 6">
    <name type="scientific">Comamonas testosteroni</name>
    <name type="common">Pseudomonas testosteroni</name>
    <dbReference type="NCBI Taxonomy" id="285"/>
    <lineage>
        <taxon>Bacteria</taxon>
        <taxon>Pseudomonadati</taxon>
        <taxon>Pseudomonadota</taxon>
        <taxon>Betaproteobacteria</taxon>
        <taxon>Burkholderiales</taxon>
        <taxon>Comamonadaceae</taxon>
        <taxon>Comamonas</taxon>
    </lineage>
</organism>
<evidence type="ECO:0000256" key="3">
    <source>
        <dbReference type="ARBA" id="ARBA00023163"/>
    </source>
</evidence>
<dbReference type="SUPFAM" id="SSF46689">
    <property type="entry name" value="Homeodomain-like"/>
    <property type="match status" value="1"/>
</dbReference>
<dbReference type="InterPro" id="IPR018060">
    <property type="entry name" value="HTH_AraC"/>
</dbReference>
<dbReference type="InterPro" id="IPR009057">
    <property type="entry name" value="Homeodomain-like_sf"/>
</dbReference>
<keyword evidence="6" id="KW-1185">Reference proteome</keyword>
<dbReference type="InterPro" id="IPR032687">
    <property type="entry name" value="AraC-type_N"/>
</dbReference>
<dbReference type="Proteomes" id="UP000261948">
    <property type="component" value="Unassembled WGS sequence"/>
</dbReference>
<dbReference type="PANTHER" id="PTHR47894">
    <property type="entry name" value="HTH-TYPE TRANSCRIPTIONAL REGULATOR GADX"/>
    <property type="match status" value="1"/>
</dbReference>
<dbReference type="GO" id="GO:0003700">
    <property type="term" value="F:DNA-binding transcription factor activity"/>
    <property type="evidence" value="ECO:0007669"/>
    <property type="project" value="InterPro"/>
</dbReference>
<evidence type="ECO:0000313" key="5">
    <source>
        <dbReference type="EMBL" id="RGE40629.1"/>
    </source>
</evidence>
<dbReference type="AlphaFoldDB" id="A0A373FB38"/>
<dbReference type="OrthoDB" id="6506763at2"/>